<protein>
    <submittedName>
        <fullName evidence="1">Uncharacterized protein</fullName>
    </submittedName>
</protein>
<reference evidence="2" key="1">
    <citation type="submission" date="2015-01" db="EMBL/GenBank/DDBJ databases">
        <authorList>
            <person name="Aksoy S."/>
            <person name="Warren W."/>
            <person name="Wilson R.K."/>
        </authorList>
    </citation>
    <scope>NUCLEOTIDE SEQUENCE [LARGE SCALE GENOMIC DNA]</scope>
    <source>
        <strain evidence="2">IAEA</strain>
    </source>
</reference>
<dbReference type="AlphaFoldDB" id="A0A1B0BZL3"/>
<reference evidence="1" key="2">
    <citation type="submission" date="2020-05" db="UniProtKB">
        <authorList>
            <consortium name="EnsemblMetazoa"/>
        </authorList>
    </citation>
    <scope>IDENTIFICATION</scope>
    <source>
        <strain evidence="1">IAEA</strain>
    </source>
</reference>
<evidence type="ECO:0000313" key="2">
    <source>
        <dbReference type="Proteomes" id="UP000092460"/>
    </source>
</evidence>
<sequence length="117" mass="13809">MNFCINLCTKTKRDSSLCILGKRHDVFFNYNDDKARHRSTSWHPRNPKIFNIRGPLNQYENGEAVHTCPPHRISNDNESHNDLLSRYGHEDDHEFKQSYTFKNNLKYSSPVKSYSPH</sequence>
<dbReference type="Proteomes" id="UP000092460">
    <property type="component" value="Unassembled WGS sequence"/>
</dbReference>
<dbReference type="STRING" id="67801.A0A1B0BZL3"/>
<organism evidence="1 2">
    <name type="scientific">Glossina palpalis gambiensis</name>
    <dbReference type="NCBI Taxonomy" id="67801"/>
    <lineage>
        <taxon>Eukaryota</taxon>
        <taxon>Metazoa</taxon>
        <taxon>Ecdysozoa</taxon>
        <taxon>Arthropoda</taxon>
        <taxon>Hexapoda</taxon>
        <taxon>Insecta</taxon>
        <taxon>Pterygota</taxon>
        <taxon>Neoptera</taxon>
        <taxon>Endopterygota</taxon>
        <taxon>Diptera</taxon>
        <taxon>Brachycera</taxon>
        <taxon>Muscomorpha</taxon>
        <taxon>Hippoboscoidea</taxon>
        <taxon>Glossinidae</taxon>
        <taxon>Glossina</taxon>
    </lineage>
</organism>
<name>A0A1B0BZL3_9MUSC</name>
<dbReference type="EMBL" id="JXJN01023185">
    <property type="status" value="NOT_ANNOTATED_CDS"/>
    <property type="molecule type" value="Genomic_DNA"/>
</dbReference>
<evidence type="ECO:0000313" key="1">
    <source>
        <dbReference type="EnsemblMetazoa" id="GPPI045200-PA"/>
    </source>
</evidence>
<dbReference type="VEuPathDB" id="VectorBase:GPPI045200"/>
<accession>A0A1B0BZL3</accession>
<keyword evidence="2" id="KW-1185">Reference proteome</keyword>
<proteinExistence type="predicted"/>
<dbReference type="EnsemblMetazoa" id="GPPI045200-RA">
    <property type="protein sequence ID" value="GPPI045200-PA"/>
    <property type="gene ID" value="GPPI045200"/>
</dbReference>